<dbReference type="EMBL" id="LS423452">
    <property type="protein sequence ID" value="SPS04459.1"/>
    <property type="molecule type" value="Genomic_DNA"/>
</dbReference>
<protein>
    <submittedName>
        <fullName evidence="1">Uncharacterized protein</fullName>
    </submittedName>
</protein>
<proteinExistence type="predicted"/>
<name>A0A2X0QQZ0_9PROT</name>
<evidence type="ECO:0000313" key="1">
    <source>
        <dbReference type="EMBL" id="SPS04459.1"/>
    </source>
</evidence>
<organism evidence="1">
    <name type="scientific">Candidatus Nitrotoga fabula</name>
    <dbReference type="NCBI Taxonomy" id="2182327"/>
    <lineage>
        <taxon>Bacteria</taxon>
        <taxon>Pseudomonadati</taxon>
        <taxon>Pseudomonadota</taxon>
        <taxon>Betaproteobacteria</taxon>
        <taxon>Nitrosomonadales</taxon>
        <taxon>Gallionellaceae</taxon>
        <taxon>Candidatus Nitrotoga</taxon>
    </lineage>
</organism>
<dbReference type="AlphaFoldDB" id="A0A2X0QQZ0"/>
<reference evidence="1" key="1">
    <citation type="submission" date="2018-05" db="EMBL/GenBank/DDBJ databases">
        <authorList>
            <person name="Lanie J.A."/>
            <person name="Ng W.-L."/>
            <person name="Kazmierczak K.M."/>
            <person name="Andrzejewski T.M."/>
            <person name="Davidsen T.M."/>
            <person name="Wayne K.J."/>
            <person name="Tettelin H."/>
            <person name="Glass J.I."/>
            <person name="Rusch D."/>
            <person name="Podicherti R."/>
            <person name="Tsui H.-C.T."/>
            <person name="Winkler M.E."/>
        </authorList>
    </citation>
    <scope>NUCLEOTIDE SEQUENCE</scope>
    <source>
        <strain evidence="1">KNB</strain>
    </source>
</reference>
<gene>
    <name evidence="1" type="ORF">NITFAB_0048</name>
</gene>
<accession>A0A2X0QQZ0</accession>
<sequence>MLVIIAGTCCMLLAFSSMWLSWYVLMPHKRIHLADGTDTLGEVQGGTVGEILHEEFDAVVHPHKASKK</sequence>